<feature type="compositionally biased region" description="Low complexity" evidence="1">
    <location>
        <begin position="506"/>
        <end position="516"/>
    </location>
</feature>
<feature type="transmembrane region" description="Helical" evidence="2">
    <location>
        <begin position="116"/>
        <end position="135"/>
    </location>
</feature>
<feature type="transmembrane region" description="Helical" evidence="2">
    <location>
        <begin position="189"/>
        <end position="210"/>
    </location>
</feature>
<feature type="transmembrane region" description="Helical" evidence="2">
    <location>
        <begin position="851"/>
        <end position="870"/>
    </location>
</feature>
<organism evidence="3 4">
    <name type="scientific">Eimeria brunetti</name>
    <dbReference type="NCBI Taxonomy" id="51314"/>
    <lineage>
        <taxon>Eukaryota</taxon>
        <taxon>Sar</taxon>
        <taxon>Alveolata</taxon>
        <taxon>Apicomplexa</taxon>
        <taxon>Conoidasida</taxon>
        <taxon>Coccidia</taxon>
        <taxon>Eucoccidiorida</taxon>
        <taxon>Eimeriorina</taxon>
        <taxon>Eimeriidae</taxon>
        <taxon>Eimeria</taxon>
    </lineage>
</organism>
<feature type="region of interest" description="Disordered" evidence="1">
    <location>
        <begin position="535"/>
        <end position="565"/>
    </location>
</feature>
<feature type="transmembrane region" description="Helical" evidence="2">
    <location>
        <begin position="81"/>
        <end position="104"/>
    </location>
</feature>
<feature type="compositionally biased region" description="Polar residues" evidence="1">
    <location>
        <begin position="481"/>
        <end position="500"/>
    </location>
</feature>
<feature type="transmembrane region" description="Helical" evidence="2">
    <location>
        <begin position="155"/>
        <end position="177"/>
    </location>
</feature>
<feature type="transmembrane region" description="Helical" evidence="2">
    <location>
        <begin position="49"/>
        <end position="69"/>
    </location>
</feature>
<feature type="transmembrane region" description="Helical" evidence="2">
    <location>
        <begin position="827"/>
        <end position="845"/>
    </location>
</feature>
<proteinExistence type="predicted"/>
<protein>
    <submittedName>
        <fullName evidence="3">Uncharacterized protein</fullName>
    </submittedName>
</protein>
<reference evidence="3" key="1">
    <citation type="submission" date="2013-10" db="EMBL/GenBank/DDBJ databases">
        <title>Genomic analysis of the causative agents of coccidiosis in chickens.</title>
        <authorList>
            <person name="Reid A.J."/>
            <person name="Blake D."/>
            <person name="Billington K."/>
            <person name="Browne H."/>
            <person name="Dunn M."/>
            <person name="Hung S."/>
            <person name="Kawahara F."/>
            <person name="Miranda-Saavedra D."/>
            <person name="Mourier T."/>
            <person name="Nagra H."/>
            <person name="Otto T.D."/>
            <person name="Rawlings N."/>
            <person name="Sanchez A."/>
            <person name="Sanders M."/>
            <person name="Subramaniam C."/>
            <person name="Tay Y."/>
            <person name="Dear P."/>
            <person name="Doerig C."/>
            <person name="Gruber A."/>
            <person name="Parkinson J."/>
            <person name="Shirley M."/>
            <person name="Wan K.L."/>
            <person name="Berriman M."/>
            <person name="Tomley F."/>
            <person name="Pain A."/>
        </authorList>
    </citation>
    <scope>NUCLEOTIDE SEQUENCE [LARGE SCALE GENOMIC DNA]</scope>
    <source>
        <strain evidence="3">Houghton</strain>
    </source>
</reference>
<dbReference type="VEuPathDB" id="ToxoDB:EBH_0057910"/>
<keyword evidence="4" id="KW-1185">Reference proteome</keyword>
<feature type="compositionally biased region" description="Low complexity" evidence="1">
    <location>
        <begin position="540"/>
        <end position="551"/>
    </location>
</feature>
<evidence type="ECO:0000256" key="2">
    <source>
        <dbReference type="SAM" id="Phobius"/>
    </source>
</evidence>
<accession>U6LG73</accession>
<sequence>MLRKSDIPAVWLRASGLQLKATGDETVGLKMARGGNCEGGEPFMRREDLHMWLISFALLMVLTSSLSFASNQFRPAGDPLWIDFAIVVNWSIAFGACVIMWSLARLFNNEKMEWKLLHLSLFSVLVPRSCLPFRFGEFVMHQMCFMGFNFFTDRISWKANAFCGLSLIIMTISDFAWKVLPPFVALMKFYAFVTTVIIGNLGYRIVQVFYGQLREAKRPARPVYACVGSSAGYRDKWIKSADSPKAAVNEATHFLLPCTYQQQSTARTGELLHPPDPFCTRQRHLWLTRNNLGASFLMRGCLRRRAVTPNGGAKKRYWTKLDNFCPLYFQAVHRRLLLSKDDMLRYAVKIEDSGVWSKEKEPQLSVVPSSHYGYVDSKWYLDMALPGAYGGIVCCPFGKALKGRQMLLAVNPPPERETLNGVAVWMRSPPAAYRALMGIESVKAVERYSSLFCSAVSVERSPSGHCRSEDSAISPSLITWNRDTPPLDTQQSASLQQHSGAQLVESAAADANASDATVQRFYSPNLHRENRMLSEQTAHDTSPTDSPKSSPQWKGAFQQRPQTENARRSFRLRRLGWKFGSAKSAECSNRPHLQEESRWTGCLRQPWAAGGHCSGDGREPHASTGSWEEAVLPKLKWGVFEDGAIERWYLLWRAEYIVSFYKEICYINLLICALLCLYDMTRRYVVECLSLAVERYNDTNDAELEFLGVRLQMPSWKRTLAALWKPLLQYSILSALILPMKFMESRGGKNAWKFQLLALGQAVTYTAFAFCELLGRCCIMATEPLLTAATKIPKGVELTFVVGGHLILPLFSIAVTVHLRRIPEATILLISVGSALVTIVVLSLVGWEFKIAAFFMLIRTLYALFSIMLVRAFENVRRQLFATQVLPFLMYLSTLANSQRVENLCAIRKVRDHCGYQHAESSLP</sequence>
<feature type="region of interest" description="Disordered" evidence="1">
    <location>
        <begin position="481"/>
        <end position="516"/>
    </location>
</feature>
<feature type="transmembrane region" description="Helical" evidence="2">
    <location>
        <begin position="795"/>
        <end position="815"/>
    </location>
</feature>
<reference evidence="3" key="2">
    <citation type="submission" date="2013-10" db="EMBL/GenBank/DDBJ databases">
        <authorList>
            <person name="Aslett M."/>
        </authorList>
    </citation>
    <scope>NUCLEOTIDE SEQUENCE [LARGE SCALE GENOMIC DNA]</scope>
    <source>
        <strain evidence="3">Houghton</strain>
    </source>
</reference>
<keyword evidence="2" id="KW-1133">Transmembrane helix</keyword>
<keyword evidence="2" id="KW-0812">Transmembrane</keyword>
<evidence type="ECO:0000313" key="4">
    <source>
        <dbReference type="Proteomes" id="UP000030750"/>
    </source>
</evidence>
<dbReference type="EMBL" id="HG711508">
    <property type="protein sequence ID" value="CDJ49166.1"/>
    <property type="molecule type" value="Genomic_DNA"/>
</dbReference>
<keyword evidence="2" id="KW-0472">Membrane</keyword>
<dbReference type="OrthoDB" id="346464at2759"/>
<dbReference type="Proteomes" id="UP000030750">
    <property type="component" value="Unassembled WGS sequence"/>
</dbReference>
<evidence type="ECO:0000313" key="3">
    <source>
        <dbReference type="EMBL" id="CDJ49166.1"/>
    </source>
</evidence>
<gene>
    <name evidence="3" type="ORF">EBH_0057910</name>
</gene>
<name>U6LG73_9EIME</name>
<evidence type="ECO:0000256" key="1">
    <source>
        <dbReference type="SAM" id="MobiDB-lite"/>
    </source>
</evidence>
<dbReference type="AlphaFoldDB" id="U6LG73"/>